<evidence type="ECO:0000256" key="2">
    <source>
        <dbReference type="ARBA" id="ARBA00004760"/>
    </source>
</evidence>
<evidence type="ECO:0000256" key="3">
    <source>
        <dbReference type="ARBA" id="ARBA00004991"/>
    </source>
</evidence>
<dbReference type="GO" id="GO:0019518">
    <property type="term" value="P:L-threonine catabolic process to glycine"/>
    <property type="evidence" value="ECO:0007669"/>
    <property type="project" value="UniProtKB-UniRule"/>
</dbReference>
<dbReference type="NCBIfam" id="NF005394">
    <property type="entry name" value="PRK06939.1"/>
    <property type="match status" value="1"/>
</dbReference>
<evidence type="ECO:0000256" key="10">
    <source>
        <dbReference type="ARBA" id="ARBA00047854"/>
    </source>
</evidence>
<dbReference type="KEGG" id="fcs:TRV642_0702"/>
<dbReference type="Pfam" id="PF00155">
    <property type="entry name" value="Aminotran_1_2"/>
    <property type="match status" value="1"/>
</dbReference>
<feature type="binding site" evidence="12">
    <location>
        <begin position="274"/>
        <end position="275"/>
    </location>
    <ligand>
        <name>pyridoxal 5'-phosphate</name>
        <dbReference type="ChEBI" id="CHEBI:597326"/>
        <note>ligand shared between dimeric partners</note>
    </ligand>
</feature>
<evidence type="ECO:0000256" key="12">
    <source>
        <dbReference type="HAMAP-Rule" id="MF_00985"/>
    </source>
</evidence>
<comment type="similarity">
    <text evidence="4">Belongs to the class-II pyridoxal-phosphate-dependent aminotransferase family. BioF subfamily.</text>
</comment>
<evidence type="ECO:0000256" key="8">
    <source>
        <dbReference type="ARBA" id="ARBA00023098"/>
    </source>
</evidence>
<feature type="binding site" evidence="12">
    <location>
        <position position="368"/>
    </location>
    <ligand>
        <name>substrate</name>
    </ligand>
</feature>
<keyword evidence="5 12" id="KW-0808">Transferase</keyword>
<evidence type="ECO:0000259" key="13">
    <source>
        <dbReference type="Pfam" id="PF00155"/>
    </source>
</evidence>
<dbReference type="InterPro" id="IPR011282">
    <property type="entry name" value="2am3keto_CoA_ligase"/>
</dbReference>
<comment type="catalytic activity">
    <reaction evidence="12">
        <text>glycine + acetyl-CoA = (2S)-2-amino-3-oxobutanoate + CoA</text>
        <dbReference type="Rhea" id="RHEA:20736"/>
        <dbReference type="ChEBI" id="CHEBI:57287"/>
        <dbReference type="ChEBI" id="CHEBI:57288"/>
        <dbReference type="ChEBI" id="CHEBI:57305"/>
        <dbReference type="ChEBI" id="CHEBI:78948"/>
        <dbReference type="EC" id="2.3.1.29"/>
    </reaction>
</comment>
<evidence type="ECO:0000256" key="11">
    <source>
        <dbReference type="ARBA" id="ARBA00055827"/>
    </source>
</evidence>
<comment type="pathway">
    <text evidence="12">Amino-acid degradation; L-threonine degradation via oxydo-reductase pathway; glycine from L-threonine: step 2/2.</text>
</comment>
<dbReference type="GO" id="GO:0004758">
    <property type="term" value="F:serine C-palmitoyltransferase activity"/>
    <property type="evidence" value="ECO:0007669"/>
    <property type="project" value="UniProtKB-EC"/>
</dbReference>
<comment type="catalytic activity">
    <reaction evidence="10">
        <text>L-serine + hexadecanoyl-CoA + H(+) = 3-oxosphinganine + CO2 + CoA</text>
        <dbReference type="Rhea" id="RHEA:14761"/>
        <dbReference type="ChEBI" id="CHEBI:15378"/>
        <dbReference type="ChEBI" id="CHEBI:16526"/>
        <dbReference type="ChEBI" id="CHEBI:33384"/>
        <dbReference type="ChEBI" id="CHEBI:57287"/>
        <dbReference type="ChEBI" id="CHEBI:57379"/>
        <dbReference type="ChEBI" id="CHEBI:58299"/>
        <dbReference type="EC" id="2.3.1.50"/>
    </reaction>
    <physiologicalReaction direction="left-to-right" evidence="10">
        <dbReference type="Rhea" id="RHEA:14762"/>
    </physiologicalReaction>
</comment>
<organism evidence="15 17">
    <name type="scientific">Flavobacterium collinsii</name>
    <dbReference type="NCBI Taxonomy" id="1114861"/>
    <lineage>
        <taxon>Bacteria</taxon>
        <taxon>Pseudomonadati</taxon>
        <taxon>Bacteroidota</taxon>
        <taxon>Flavobacteriia</taxon>
        <taxon>Flavobacteriales</taxon>
        <taxon>Flavobacteriaceae</taxon>
        <taxon>Flavobacterium</taxon>
    </lineage>
</organism>
<comment type="subunit">
    <text evidence="12">Homodimer.</text>
</comment>
<evidence type="ECO:0000313" key="16">
    <source>
        <dbReference type="Proteomes" id="UP000474567"/>
    </source>
</evidence>
<dbReference type="EC" id="2.3.1.29" evidence="12"/>
<gene>
    <name evidence="12 15" type="primary">kbl</name>
    <name evidence="14" type="ORF">FLACOL7796_01076</name>
    <name evidence="15" type="ORF">TRV642_0702</name>
</gene>
<comment type="pathway">
    <text evidence="2">Lipid metabolism; sphingolipid metabolism.</text>
</comment>
<accession>A0A9W4TER9</accession>
<dbReference type="HAMAP" id="MF_00985">
    <property type="entry name" value="2am3keto_CoA_ligase"/>
    <property type="match status" value="1"/>
</dbReference>
<evidence type="ECO:0000256" key="4">
    <source>
        <dbReference type="ARBA" id="ARBA00010008"/>
    </source>
</evidence>
<dbReference type="EMBL" id="CADCST010000067">
    <property type="protein sequence ID" value="CAA9196331.1"/>
    <property type="molecule type" value="Genomic_DNA"/>
</dbReference>
<evidence type="ECO:0000256" key="7">
    <source>
        <dbReference type="ARBA" id="ARBA00022919"/>
    </source>
</evidence>
<dbReference type="GO" id="GO:0016874">
    <property type="term" value="F:ligase activity"/>
    <property type="evidence" value="ECO:0007669"/>
    <property type="project" value="UniProtKB-KW"/>
</dbReference>
<keyword evidence="15" id="KW-0436">Ligase</keyword>
<dbReference type="Gene3D" id="3.40.640.10">
    <property type="entry name" value="Type I PLP-dependent aspartate aminotransferase-like (Major domain)"/>
    <property type="match status" value="1"/>
</dbReference>
<sequence length="397" mass="43569">MYGKIKEHLQNELQTIEENGIFKKERIITSAQDAEITISTGEKVLNFCANNYLGLSSHPQVVQAAKDAMDTHGFGMSSVRFICGTQDIHKTLEKKIADFYGTEDTILYAAAFDANGGVFEPLLGENDAIISDSLNHASIIDGVRLCKAARYRYENSNMEDLEQQLIKANEAGARFKLIVTDGVFSMDGLVAPLDKICDLADKYDAMVMVDECHAAGFIGATGKGTLEAKGVMGRVDIITGTLGKALGGAMGGYTTAKKEIIELLRQRSRPYLFSNSLAPAIVGASIKVFELLEQDTSLRDKLEWNTNYFKEGMKKAGFDIIDGDSAIVPVMLYDAKLSQTMANELLKQGIYVIGFFFPVVPKEKARIRVQLSAAHTKEHLDRAIEAFIVVGQMLKVI</sequence>
<feature type="binding site" description="in other chain" evidence="12">
    <location>
        <begin position="241"/>
        <end position="244"/>
    </location>
    <ligand>
        <name>pyridoxal 5'-phosphate</name>
        <dbReference type="ChEBI" id="CHEBI:597326"/>
        <note>ligand shared between dimeric partners</note>
    </ligand>
</feature>
<dbReference type="InterPro" id="IPR015424">
    <property type="entry name" value="PyrdxlP-dep_Trfase"/>
</dbReference>
<evidence type="ECO:0000256" key="6">
    <source>
        <dbReference type="ARBA" id="ARBA00022898"/>
    </source>
</evidence>
<feature type="modified residue" description="N6-(pyridoxal phosphate)lysine" evidence="12">
    <location>
        <position position="244"/>
    </location>
</feature>
<comment type="function">
    <text evidence="12">Catalyzes the cleavage of 2-amino-3-ketobutyrate to glycine and acetyl-CoA.</text>
</comment>
<dbReference type="InterPro" id="IPR004839">
    <property type="entry name" value="Aminotransferase_I/II_large"/>
</dbReference>
<reference evidence="15" key="2">
    <citation type="submission" date="2022-09" db="EMBL/GenBank/DDBJ databases">
        <authorList>
            <person name="Duchaud E."/>
        </authorList>
    </citation>
    <scope>NUCLEOTIDE SEQUENCE</scope>
    <source>
        <strain evidence="15">TRV642</strain>
    </source>
</reference>
<evidence type="ECO:0000313" key="14">
    <source>
        <dbReference type="EMBL" id="CAA9196331.1"/>
    </source>
</evidence>
<dbReference type="Proteomes" id="UP000474567">
    <property type="component" value="Unassembled WGS sequence"/>
</dbReference>
<dbReference type="EMBL" id="OX336425">
    <property type="protein sequence ID" value="CAI2765740.1"/>
    <property type="molecule type" value="Genomic_DNA"/>
</dbReference>
<dbReference type="InterPro" id="IPR050087">
    <property type="entry name" value="AON_synthase_class-II"/>
</dbReference>
<protein>
    <recommendedName>
        <fullName evidence="12">2-amino-3-ketobutyrate coenzyme A ligase</fullName>
        <shortName evidence="12">AKB ligase</shortName>
        <ecNumber evidence="12">2.3.1.29</ecNumber>
    </recommendedName>
    <alternativeName>
        <fullName evidence="12">Glycine acetyltransferase</fullName>
    </alternativeName>
</protein>
<dbReference type="GO" id="GO:0030148">
    <property type="term" value="P:sphingolipid biosynthetic process"/>
    <property type="evidence" value="ECO:0007669"/>
    <property type="project" value="UniProtKB-ARBA"/>
</dbReference>
<dbReference type="GO" id="GO:0016020">
    <property type="term" value="C:membrane"/>
    <property type="evidence" value="ECO:0007669"/>
    <property type="project" value="GOC"/>
</dbReference>
<dbReference type="AlphaFoldDB" id="A0A9W4TER9"/>
<keyword evidence="8" id="KW-0443">Lipid metabolism</keyword>
<comment type="caution">
    <text evidence="12">Lacks conserved residue(s) required for the propagation of feature annotation.</text>
</comment>
<name>A0A9W4TER9_9FLAO</name>
<evidence type="ECO:0000256" key="1">
    <source>
        <dbReference type="ARBA" id="ARBA00004746"/>
    </source>
</evidence>
<dbReference type="GO" id="GO:0008890">
    <property type="term" value="F:glycine C-acetyltransferase activity"/>
    <property type="evidence" value="ECO:0007669"/>
    <property type="project" value="UniProtKB-UniRule"/>
</dbReference>
<evidence type="ECO:0000313" key="15">
    <source>
        <dbReference type="EMBL" id="CAI2765740.1"/>
    </source>
</evidence>
<feature type="binding site" description="in other chain" evidence="12">
    <location>
        <position position="185"/>
    </location>
    <ligand>
        <name>pyridoxal 5'-phosphate</name>
        <dbReference type="ChEBI" id="CHEBI:597326"/>
        <note>ligand shared between dimeric partners</note>
    </ligand>
</feature>
<dbReference type="GO" id="GO:0005737">
    <property type="term" value="C:cytoplasm"/>
    <property type="evidence" value="ECO:0007669"/>
    <property type="project" value="UniProtKB-ARBA"/>
</dbReference>
<dbReference type="CDD" id="cd06454">
    <property type="entry name" value="KBL_like"/>
    <property type="match status" value="1"/>
</dbReference>
<keyword evidence="6 12" id="KW-0663">Pyridoxal phosphate</keyword>
<comment type="pathway">
    <text evidence="1">Cofactor biosynthesis; biotin biosynthesis.</text>
</comment>
<keyword evidence="16" id="KW-1185">Reference proteome</keyword>
<comment type="pathway">
    <text evidence="3">Sphingolipid metabolism.</text>
</comment>
<dbReference type="GO" id="GO:0030170">
    <property type="term" value="F:pyridoxal phosphate binding"/>
    <property type="evidence" value="ECO:0007669"/>
    <property type="project" value="UniProtKB-UniRule"/>
</dbReference>
<dbReference type="RefSeq" id="WP_173965034.1">
    <property type="nucleotide sequence ID" value="NZ_BOVI01000009.1"/>
</dbReference>
<reference evidence="14 16" key="1">
    <citation type="submission" date="2020-02" db="EMBL/GenBank/DDBJ databases">
        <authorList>
            <person name="Criscuolo A."/>
        </authorList>
    </citation>
    <scope>NUCLEOTIDE SEQUENCE [LARGE SCALE GENOMIC DNA]</scope>
    <source>
        <strain evidence="14">CECT7796</strain>
    </source>
</reference>
<comment type="cofactor">
    <cofactor evidence="12">
        <name>pyridoxal 5'-phosphate</name>
        <dbReference type="ChEBI" id="CHEBI:597326"/>
    </cofactor>
    <text evidence="12">Binds 1 pyridoxal phosphate per subunit.</text>
</comment>
<keyword evidence="9 12" id="KW-0012">Acyltransferase</keyword>
<dbReference type="SUPFAM" id="SSF53383">
    <property type="entry name" value="PLP-dependent transferases"/>
    <property type="match status" value="1"/>
</dbReference>
<dbReference type="InterPro" id="IPR015421">
    <property type="entry name" value="PyrdxlP-dep_Trfase_major"/>
</dbReference>
<dbReference type="Gene3D" id="3.90.1150.10">
    <property type="entry name" value="Aspartate Aminotransferase, domain 1"/>
    <property type="match status" value="1"/>
</dbReference>
<dbReference type="PANTHER" id="PTHR13693:SF103">
    <property type="entry name" value="AMINOTRANSFERASE CLASS I_CLASSII DOMAIN-CONTAINING PROTEIN"/>
    <property type="match status" value="1"/>
</dbReference>
<keyword evidence="7" id="KW-0746">Sphingolipid metabolism</keyword>
<dbReference type="Proteomes" id="UP001152749">
    <property type="component" value="Chromosome"/>
</dbReference>
<evidence type="ECO:0000256" key="5">
    <source>
        <dbReference type="ARBA" id="ARBA00022679"/>
    </source>
</evidence>
<dbReference type="FunFam" id="3.90.1150.10:FF:000004">
    <property type="entry name" value="2-amino-3-ketobutyrate coenzyme A ligase"/>
    <property type="match status" value="1"/>
</dbReference>
<comment type="function">
    <text evidence="11">Involved in de novo bacterial ceramide synthesis. Catalyzes the condensation of L-serine with palmitoyl-CoA (hexadecanoyl-CoA) to produce 3-oxosphinganine. Also capable of using alanine as substrate leading to the formation of 1-deoxysphinganine (1-deoxySa). Contributes to the levels of endogenous sphingolipids in its host.</text>
</comment>
<feature type="domain" description="Aminotransferase class I/classII large" evidence="13">
    <location>
        <begin position="43"/>
        <end position="387"/>
    </location>
</feature>
<feature type="binding site" evidence="12">
    <location>
        <position position="136"/>
    </location>
    <ligand>
        <name>substrate</name>
    </ligand>
</feature>
<dbReference type="FunFam" id="3.40.640.10:FF:000006">
    <property type="entry name" value="5-aminolevulinate synthase, mitochondrial"/>
    <property type="match status" value="1"/>
</dbReference>
<evidence type="ECO:0000313" key="17">
    <source>
        <dbReference type="Proteomes" id="UP001152749"/>
    </source>
</evidence>
<dbReference type="NCBIfam" id="TIGR01822">
    <property type="entry name" value="2am3keto_CoA"/>
    <property type="match status" value="1"/>
</dbReference>
<dbReference type="PANTHER" id="PTHR13693">
    <property type="entry name" value="CLASS II AMINOTRANSFERASE/8-AMINO-7-OXONONANOATE SYNTHASE"/>
    <property type="match status" value="1"/>
</dbReference>
<proteinExistence type="inferred from homology"/>
<evidence type="ECO:0000256" key="9">
    <source>
        <dbReference type="ARBA" id="ARBA00023315"/>
    </source>
</evidence>
<dbReference type="InterPro" id="IPR015422">
    <property type="entry name" value="PyrdxlP-dep_Trfase_small"/>
</dbReference>